<reference evidence="4" key="2">
    <citation type="submission" date="2025-09" db="UniProtKB">
        <authorList>
            <consortium name="Ensembl"/>
        </authorList>
    </citation>
    <scope>IDENTIFICATION</scope>
</reference>
<dbReference type="Ensembl" id="ENSPSMT00000011926.1">
    <property type="protein sequence ID" value="ENSPSMP00000010199.1"/>
    <property type="gene ID" value="ENSPSMG00000007419.1"/>
</dbReference>
<protein>
    <recommendedName>
        <fullName evidence="3">Testis-expressed protein 13 A-D N-terminal domain-containing protein</fullName>
    </recommendedName>
</protein>
<dbReference type="PANTHER" id="PTHR23111:SF103">
    <property type="entry name" value="TEX13 FAMILY MEMBER C3-RELATED"/>
    <property type="match status" value="1"/>
</dbReference>
<name>A0A8C8Z0U3_PROSS</name>
<sequence length="219" mass="25061">MAFDFGDHNSGFCHREVVTFINEEVLSNGGSPDFYLSFCSRPWNEIEDYLSSIVTDPQVPRAIKRACTWSALALSVRVVARQPEQQARQVRWLQEQMEGHEAANRALASDLQRVRQEHEEVVLQLRRARDDLQQVLYERDMLYWQLLQAERSAQADTLTQYEEEQSEALAAGSQGGQVVLSLMGEAQMASTADVTAFSLRMLLYCKLQQCSYLFLDLFL</sequence>
<dbReference type="Pfam" id="PF15186">
    <property type="entry name" value="TEX13"/>
    <property type="match status" value="1"/>
</dbReference>
<feature type="domain" description="Testis-expressed protein 13 A-D N-terminal" evidence="3">
    <location>
        <begin position="5"/>
        <end position="150"/>
    </location>
</feature>
<dbReference type="PANTHER" id="PTHR23111">
    <property type="entry name" value="ZINC FINGER PROTEIN"/>
    <property type="match status" value="1"/>
</dbReference>
<evidence type="ECO:0000313" key="4">
    <source>
        <dbReference type="Ensembl" id="ENSPSMP00000010199.1"/>
    </source>
</evidence>
<organism evidence="4 5">
    <name type="scientific">Prolemur simus</name>
    <name type="common">Greater bamboo lemur</name>
    <name type="synonym">Hapalemur simus</name>
    <dbReference type="NCBI Taxonomy" id="1328070"/>
    <lineage>
        <taxon>Eukaryota</taxon>
        <taxon>Metazoa</taxon>
        <taxon>Chordata</taxon>
        <taxon>Craniata</taxon>
        <taxon>Vertebrata</taxon>
        <taxon>Euteleostomi</taxon>
        <taxon>Mammalia</taxon>
        <taxon>Eutheria</taxon>
        <taxon>Euarchontoglires</taxon>
        <taxon>Primates</taxon>
        <taxon>Strepsirrhini</taxon>
        <taxon>Lemuriformes</taxon>
        <taxon>Lemuridae</taxon>
        <taxon>Prolemur</taxon>
    </lineage>
</organism>
<keyword evidence="5" id="KW-1185">Reference proteome</keyword>
<evidence type="ECO:0000256" key="2">
    <source>
        <dbReference type="SAM" id="Coils"/>
    </source>
</evidence>
<dbReference type="GO" id="GO:0003729">
    <property type="term" value="F:mRNA binding"/>
    <property type="evidence" value="ECO:0007669"/>
    <property type="project" value="TreeGrafter"/>
</dbReference>
<feature type="coiled-coil region" evidence="2">
    <location>
        <begin position="97"/>
        <end position="135"/>
    </location>
</feature>
<dbReference type="InterPro" id="IPR028193">
    <property type="entry name" value="TEX13A-D_N"/>
</dbReference>
<evidence type="ECO:0000313" key="5">
    <source>
        <dbReference type="Proteomes" id="UP000694414"/>
    </source>
</evidence>
<dbReference type="GeneTree" id="ENSGT00940000161768"/>
<reference evidence="4" key="1">
    <citation type="submission" date="2025-08" db="UniProtKB">
        <authorList>
            <consortium name="Ensembl"/>
        </authorList>
    </citation>
    <scope>IDENTIFICATION</scope>
</reference>
<comment type="similarity">
    <text evidence="1">Belongs to the TEX13 family.</text>
</comment>
<evidence type="ECO:0000259" key="3">
    <source>
        <dbReference type="Pfam" id="PF15186"/>
    </source>
</evidence>
<accession>A0A8C8Z0U3</accession>
<proteinExistence type="inferred from homology"/>
<dbReference type="AlphaFoldDB" id="A0A8C8Z0U3"/>
<evidence type="ECO:0000256" key="1">
    <source>
        <dbReference type="ARBA" id="ARBA00008287"/>
    </source>
</evidence>
<dbReference type="Proteomes" id="UP000694414">
    <property type="component" value="Unplaced"/>
</dbReference>
<keyword evidence="2" id="KW-0175">Coiled coil</keyword>